<organism evidence="1 2">
    <name type="scientific">Stereocaulon virgatum</name>
    <dbReference type="NCBI Taxonomy" id="373712"/>
    <lineage>
        <taxon>Eukaryota</taxon>
        <taxon>Fungi</taxon>
        <taxon>Dikarya</taxon>
        <taxon>Ascomycota</taxon>
        <taxon>Pezizomycotina</taxon>
        <taxon>Lecanoromycetes</taxon>
        <taxon>OSLEUM clade</taxon>
        <taxon>Lecanoromycetidae</taxon>
        <taxon>Lecanorales</taxon>
        <taxon>Lecanorineae</taxon>
        <taxon>Stereocaulaceae</taxon>
        <taxon>Stereocaulon</taxon>
    </lineage>
</organism>
<comment type="caution">
    <text evidence="1">The sequence shown here is derived from an EMBL/GenBank/DDBJ whole genome shotgun (WGS) entry which is preliminary data.</text>
</comment>
<gene>
    <name evidence="1" type="ORF">N7G274_000612</name>
</gene>
<dbReference type="EMBL" id="JBEFKJ010000002">
    <property type="protein sequence ID" value="KAL2047571.1"/>
    <property type="molecule type" value="Genomic_DNA"/>
</dbReference>
<name>A0ABR4ARU0_9LECA</name>
<reference evidence="1 2" key="1">
    <citation type="submission" date="2024-09" db="EMBL/GenBank/DDBJ databases">
        <title>Rethinking Asexuality: The Enigmatic Case of Functional Sexual Genes in Lepraria (Stereocaulaceae).</title>
        <authorList>
            <person name="Doellman M."/>
            <person name="Sun Y."/>
            <person name="Barcenas-Pena A."/>
            <person name="Lumbsch H.T."/>
            <person name="Grewe F."/>
        </authorList>
    </citation>
    <scope>NUCLEOTIDE SEQUENCE [LARGE SCALE GENOMIC DNA]</scope>
    <source>
        <strain evidence="1 2">Mercado 3170</strain>
    </source>
</reference>
<sequence>MSIDTEMVSTHMSEGYRSPLRGSIAGSTLGPMSPRGLSQDLVASFTTNKSTSNHRLHELRLELDYQCLQIGAGIDLDSQEDPALDVNSVKELAVSLSGALNQCGYPGRCLFETLQLRALISSLALLHSLGVTTLATETWDKLKAENIPARFGTIAFQSNSISTLAERIRYTPNGYLIQLASQYLSFFRRGDSNLPSIIGPAIRLVFAGIALGSGQYHHTQQILEGLNQLFALRQRPQTKYESLCGLQEYTRLAVSMAQESNLEPGKPQLRKAATVLVSALLSKLEIILVKEDEFNPPKLGGQWPRVLATCQLGPPHLDRGWYFWGVLDCASQLTSLIDPRTLGSGISKKSERLLFESKTSEYRWKAIEILLSSAHTREQQYEQLKEQLNQSLNADATKLQHKVIQETMQAADIIREQLNSDERAGLRFCLSPVLADESPLNRQHTWSSHDYFGSDLRLTDIGSNTSFSSGQTSSSSSPNTNTCLSQSSWHEEDFAKSRVQQAQNFSIQFPSKGIRKTTHTPHSAGLSEDCKNAFFYDDTEISVFRLSGLESTLSKVSAFPSIFRKEYKDECILSVAATINFVFVITNKRMVTIGISKQYKGLEIDSTLHGAGWDPSGLACYECYGQLVVLLGQFRGNHDSGFKGRIKLFKCKIDDRTRPEYYFTIPLPEHDWPKLISYEAERKVLACVTGIHNRVLAWQIKDDLSGSTNFLSYQKNRYAAETEETGITSISIYKSPSQRFYILCTTAPSSERWRNKGEWSFIIPLPLRPPATLPTQLIHPTDNNIHNFEQFEKHRALLGGCVSIEHSVFAVLEKTGKISLLSLDPHSRGGVYSAQDNAELLSTSASTSLCEQKRSGTSAMRFEPEAEGGRLIAVDARGKIVVTKFVKE</sequence>
<evidence type="ECO:0000313" key="1">
    <source>
        <dbReference type="EMBL" id="KAL2047571.1"/>
    </source>
</evidence>
<accession>A0ABR4ARU0</accession>
<proteinExistence type="predicted"/>
<dbReference type="Proteomes" id="UP001590950">
    <property type="component" value="Unassembled WGS sequence"/>
</dbReference>
<keyword evidence="2" id="KW-1185">Reference proteome</keyword>
<protein>
    <submittedName>
        <fullName evidence="1">Uncharacterized protein</fullName>
    </submittedName>
</protein>
<evidence type="ECO:0000313" key="2">
    <source>
        <dbReference type="Proteomes" id="UP001590950"/>
    </source>
</evidence>